<evidence type="ECO:0000313" key="3">
    <source>
        <dbReference type="EMBL" id="CAB4823392.1"/>
    </source>
</evidence>
<evidence type="ECO:0000313" key="2">
    <source>
        <dbReference type="EMBL" id="CAB4730719.1"/>
    </source>
</evidence>
<dbReference type="EMBL" id="CAEZYR010000010">
    <property type="protein sequence ID" value="CAB4730719.1"/>
    <property type="molecule type" value="Genomic_DNA"/>
</dbReference>
<dbReference type="EMBL" id="CAFABA010000024">
    <property type="protein sequence ID" value="CAB4823392.1"/>
    <property type="molecule type" value="Genomic_DNA"/>
</dbReference>
<keyword evidence="1" id="KW-0812">Transmembrane</keyword>
<keyword evidence="1" id="KW-1133">Transmembrane helix</keyword>
<dbReference type="Pfam" id="PF09527">
    <property type="entry name" value="ATPase_gene1"/>
    <property type="match status" value="1"/>
</dbReference>
<dbReference type="InterPro" id="IPR032820">
    <property type="entry name" value="ATPase_put"/>
</dbReference>
<proteinExistence type="predicted"/>
<protein>
    <submittedName>
        <fullName evidence="4">Unannotated protein</fullName>
    </submittedName>
</protein>
<feature type="transmembrane region" description="Helical" evidence="1">
    <location>
        <begin position="43"/>
        <end position="61"/>
    </location>
</feature>
<reference evidence="4" key="1">
    <citation type="submission" date="2020-05" db="EMBL/GenBank/DDBJ databases">
        <authorList>
            <person name="Chiriac C."/>
            <person name="Salcher M."/>
            <person name="Ghai R."/>
            <person name="Kavagutti S V."/>
        </authorList>
    </citation>
    <scope>NUCLEOTIDE SEQUENCE</scope>
</reference>
<organism evidence="4">
    <name type="scientific">freshwater metagenome</name>
    <dbReference type="NCBI Taxonomy" id="449393"/>
    <lineage>
        <taxon>unclassified sequences</taxon>
        <taxon>metagenomes</taxon>
        <taxon>ecological metagenomes</taxon>
    </lineage>
</organism>
<dbReference type="EMBL" id="CAFBOS010000163">
    <property type="protein sequence ID" value="CAB5011417.1"/>
    <property type="molecule type" value="Genomic_DNA"/>
</dbReference>
<evidence type="ECO:0000256" key="1">
    <source>
        <dbReference type="SAM" id="Phobius"/>
    </source>
</evidence>
<evidence type="ECO:0000313" key="4">
    <source>
        <dbReference type="EMBL" id="CAB4926680.1"/>
    </source>
</evidence>
<keyword evidence="1" id="KW-0472">Membrane</keyword>
<name>A0A6J7I7L3_9ZZZZ</name>
<evidence type="ECO:0000313" key="5">
    <source>
        <dbReference type="EMBL" id="CAB5011417.1"/>
    </source>
</evidence>
<feature type="transmembrane region" description="Helical" evidence="1">
    <location>
        <begin position="21"/>
        <end position="37"/>
    </location>
</feature>
<sequence>MNLNQKREFSDGLFNQSHGSFELVLAPVILALVGLGLDRWLGTSPVFTIVLAVAGMVGSWAKQYYTYRSAIDQQCARRAGAGLP</sequence>
<dbReference type="EMBL" id="CAFBMH010000118">
    <property type="protein sequence ID" value="CAB4926680.1"/>
    <property type="molecule type" value="Genomic_DNA"/>
</dbReference>
<gene>
    <name evidence="2" type="ORF">UFOPK2754_00459</name>
    <name evidence="3" type="ORF">UFOPK3139_00850</name>
    <name evidence="4" type="ORF">UFOPK3543_02410</name>
    <name evidence="5" type="ORF">UFOPK3967_02255</name>
</gene>
<dbReference type="AlphaFoldDB" id="A0A6J7I7L3"/>
<accession>A0A6J7I7L3</accession>